<dbReference type="AlphaFoldDB" id="A0AAD4DRX9"/>
<feature type="region of interest" description="Disordered" evidence="1">
    <location>
        <begin position="210"/>
        <end position="259"/>
    </location>
</feature>
<keyword evidence="4" id="KW-1185">Reference proteome</keyword>
<feature type="compositionally biased region" description="Polar residues" evidence="1">
    <location>
        <begin position="109"/>
        <end position="121"/>
    </location>
</feature>
<feature type="compositionally biased region" description="Basic and acidic residues" evidence="1">
    <location>
        <begin position="210"/>
        <end position="227"/>
    </location>
</feature>
<dbReference type="Proteomes" id="UP001195769">
    <property type="component" value="Unassembled WGS sequence"/>
</dbReference>
<accession>A0AAD4DRX9</accession>
<dbReference type="EMBL" id="JABBWK010000119">
    <property type="protein sequence ID" value="KAG1891847.1"/>
    <property type="molecule type" value="Genomic_DNA"/>
</dbReference>
<feature type="domain" description="DUF6532" evidence="2">
    <location>
        <begin position="297"/>
        <end position="502"/>
    </location>
</feature>
<dbReference type="Pfam" id="PF20149">
    <property type="entry name" value="DUF6532"/>
    <property type="match status" value="1"/>
</dbReference>
<dbReference type="RefSeq" id="XP_041218323.1">
    <property type="nucleotide sequence ID" value="XM_041370530.1"/>
</dbReference>
<evidence type="ECO:0000256" key="1">
    <source>
        <dbReference type="SAM" id="MobiDB-lite"/>
    </source>
</evidence>
<feature type="region of interest" description="Disordered" evidence="1">
    <location>
        <begin position="1"/>
        <end position="151"/>
    </location>
</feature>
<feature type="compositionally biased region" description="Basic and acidic residues" evidence="1">
    <location>
        <begin position="91"/>
        <end position="108"/>
    </location>
</feature>
<reference evidence="3" key="1">
    <citation type="journal article" date="2020" name="New Phytol.">
        <title>Comparative genomics reveals dynamic genome evolution in host specialist ectomycorrhizal fungi.</title>
        <authorList>
            <person name="Lofgren L.A."/>
            <person name="Nguyen N.H."/>
            <person name="Vilgalys R."/>
            <person name="Ruytinx J."/>
            <person name="Liao H.L."/>
            <person name="Branco S."/>
            <person name="Kuo A."/>
            <person name="LaButti K."/>
            <person name="Lipzen A."/>
            <person name="Andreopoulos W."/>
            <person name="Pangilinan J."/>
            <person name="Riley R."/>
            <person name="Hundley H."/>
            <person name="Na H."/>
            <person name="Barry K."/>
            <person name="Grigoriev I.V."/>
            <person name="Stajich J.E."/>
            <person name="Kennedy P.G."/>
        </authorList>
    </citation>
    <scope>NUCLEOTIDE SEQUENCE</scope>
    <source>
        <strain evidence="3">FC203</strain>
    </source>
</reference>
<name>A0AAD4DRX9_9AGAM</name>
<dbReference type="GeneID" id="64664828"/>
<comment type="caution">
    <text evidence="3">The sequence shown here is derived from an EMBL/GenBank/DDBJ whole genome shotgun (WGS) entry which is preliminary data.</text>
</comment>
<proteinExistence type="predicted"/>
<evidence type="ECO:0000313" key="3">
    <source>
        <dbReference type="EMBL" id="KAG1891847.1"/>
    </source>
</evidence>
<gene>
    <name evidence="3" type="ORF">F5891DRAFT_1282334</name>
</gene>
<protein>
    <recommendedName>
        <fullName evidence="2">DUF6532 domain-containing protein</fullName>
    </recommendedName>
</protein>
<dbReference type="InterPro" id="IPR045341">
    <property type="entry name" value="DUF6532"/>
</dbReference>
<organism evidence="3 4">
    <name type="scientific">Suillus fuscotomentosus</name>
    <dbReference type="NCBI Taxonomy" id="1912939"/>
    <lineage>
        <taxon>Eukaryota</taxon>
        <taxon>Fungi</taxon>
        <taxon>Dikarya</taxon>
        <taxon>Basidiomycota</taxon>
        <taxon>Agaricomycotina</taxon>
        <taxon>Agaricomycetes</taxon>
        <taxon>Agaricomycetidae</taxon>
        <taxon>Boletales</taxon>
        <taxon>Suillineae</taxon>
        <taxon>Suillaceae</taxon>
        <taxon>Suillus</taxon>
    </lineage>
</organism>
<sequence length="548" mass="60460">MPPRPSEIAAQKRNAKKKEKVAVRQVSSGAEVVTPDIADDIPDSKLQRSSKKKALERKVWNDTTSNNRKRAPTVTELLSAPATKSVRKTLKAVEKTQKAVEGGGHERSSVASTLTSHNGVSVDTDDSASEYGISDSESNKSDVNVEVEDDSDISDLLSKTPENLHEIPCFVPPRLASRYSDSSAAASTWDDDDPAGQLVTVTADSVKVKCEPDEKKKRSKLEGRQQIERPQFAQPSHDLDDSIAVTTPRPEPRDTSNTYAPFKWPEFTNLVYEADGSINLKAQNTRVQMVLKTAVFELKKSAIFENAFPTITEKRTMAMQAVSNAAYKHKERAILKRLKHDTDFAVALASIPEGRLSAFRTGIKKLAHQIVVSRFALRRGCSNEVEELLKSHKYIFLTNQNGKVLGDQPFCDEAMIDTLHQSLFDGENSIGVQSHEDFVSVLDGNDEPELPIAMVALIATVIYAILMDWRSGNPPLSSQVKSFNATVYISVYKAHEATLTQIFEGGKKKYHALMARLYKAVCVSDNVLLPSGALSNFDYLDLSAMSED</sequence>
<evidence type="ECO:0000313" key="4">
    <source>
        <dbReference type="Proteomes" id="UP001195769"/>
    </source>
</evidence>
<evidence type="ECO:0000259" key="2">
    <source>
        <dbReference type="Pfam" id="PF20149"/>
    </source>
</evidence>